<comment type="subcellular location">
    <subcellularLocation>
        <location evidence="10">Cytoplasm</location>
    </subcellularLocation>
</comment>
<dbReference type="InterPro" id="IPR022892">
    <property type="entry name" value="RNaseHI"/>
</dbReference>
<organism evidence="12 13">
    <name type="scientific">Paenibacillus brasilensis</name>
    <dbReference type="NCBI Taxonomy" id="128574"/>
    <lineage>
        <taxon>Bacteria</taxon>
        <taxon>Bacillati</taxon>
        <taxon>Bacillota</taxon>
        <taxon>Bacilli</taxon>
        <taxon>Bacillales</taxon>
        <taxon>Paenibacillaceae</taxon>
        <taxon>Paenibacillus</taxon>
    </lineage>
</organism>
<dbReference type="PANTHER" id="PTHR10642">
    <property type="entry name" value="RIBONUCLEASE H1"/>
    <property type="match status" value="1"/>
</dbReference>
<comment type="caution">
    <text evidence="12">The sequence shown here is derived from an EMBL/GenBank/DDBJ whole genome shotgun (WGS) entry which is preliminary data.</text>
</comment>
<dbReference type="EC" id="3.1.26.4" evidence="4 10"/>
<evidence type="ECO:0000256" key="7">
    <source>
        <dbReference type="ARBA" id="ARBA00022759"/>
    </source>
</evidence>
<keyword evidence="7 10" id="KW-0255">Endonuclease</keyword>
<evidence type="ECO:0000256" key="10">
    <source>
        <dbReference type="HAMAP-Rule" id="MF_00042"/>
    </source>
</evidence>
<evidence type="ECO:0000256" key="8">
    <source>
        <dbReference type="ARBA" id="ARBA00022801"/>
    </source>
</evidence>
<keyword evidence="5 10" id="KW-0540">Nuclease</keyword>
<reference evidence="12 13" key="1">
    <citation type="submission" date="2023-07" db="EMBL/GenBank/DDBJ databases">
        <title>Genomic Encyclopedia of Type Strains, Phase IV (KMG-IV): sequencing the most valuable type-strain genomes for metagenomic binning, comparative biology and taxonomic classification.</title>
        <authorList>
            <person name="Goeker M."/>
        </authorList>
    </citation>
    <scope>NUCLEOTIDE SEQUENCE [LARGE SCALE GENOMIC DNA]</scope>
    <source>
        <strain evidence="12 13">DSM 14914</strain>
    </source>
</reference>
<comment type="similarity">
    <text evidence="2 10">Belongs to the RNase H family.</text>
</comment>
<proteinExistence type="inferred from homology"/>
<evidence type="ECO:0000256" key="4">
    <source>
        <dbReference type="ARBA" id="ARBA00012180"/>
    </source>
</evidence>
<keyword evidence="6 10" id="KW-0479">Metal-binding</keyword>
<dbReference type="Pfam" id="PF00075">
    <property type="entry name" value="RNase_H"/>
    <property type="match status" value="1"/>
</dbReference>
<keyword evidence="8 10" id="KW-0378">Hydrolase</keyword>
<keyword evidence="13" id="KW-1185">Reference proteome</keyword>
<gene>
    <name evidence="10" type="primary">rnhA</name>
    <name evidence="12" type="ORF">QOZ95_003402</name>
</gene>
<dbReference type="InterPro" id="IPR002156">
    <property type="entry name" value="RNaseH_domain"/>
</dbReference>
<dbReference type="Proteomes" id="UP001242811">
    <property type="component" value="Unassembled WGS sequence"/>
</dbReference>
<dbReference type="PROSITE" id="PS50879">
    <property type="entry name" value="RNASE_H_1"/>
    <property type="match status" value="1"/>
</dbReference>
<dbReference type="EMBL" id="JAUSWA010000020">
    <property type="protein sequence ID" value="MDQ0495224.1"/>
    <property type="molecule type" value="Genomic_DNA"/>
</dbReference>
<dbReference type="InterPro" id="IPR050092">
    <property type="entry name" value="RNase_H"/>
</dbReference>
<keyword evidence="10" id="KW-0963">Cytoplasm</keyword>
<accession>A0ABU0L115</accession>
<sequence>MKSMRNACEPIRIMTEQTVANQERKRNMKEVMVYTDGACSGNPGPGGWGVVLLYGEHRKELSGAEQMTTNNRMEIKSVIEALKLLKEPCHVKVHSDSAYVVNCFKQGWIKNWLRNGWRNSKNQPVENKELWEELWELMGKHEVEYVKVKGHSDNELNNRCDFLATSAVKNLR</sequence>
<feature type="binding site" evidence="10">
    <location>
        <position position="161"/>
    </location>
    <ligand>
        <name>Mg(2+)</name>
        <dbReference type="ChEBI" id="CHEBI:18420"/>
        <label>2</label>
    </ligand>
</feature>
<evidence type="ECO:0000256" key="5">
    <source>
        <dbReference type="ARBA" id="ARBA00022722"/>
    </source>
</evidence>
<dbReference type="SUPFAM" id="SSF53098">
    <property type="entry name" value="Ribonuclease H-like"/>
    <property type="match status" value="1"/>
</dbReference>
<feature type="domain" description="RNase H type-1" evidence="11">
    <location>
        <begin position="27"/>
        <end position="169"/>
    </location>
</feature>
<evidence type="ECO:0000313" key="13">
    <source>
        <dbReference type="Proteomes" id="UP001242811"/>
    </source>
</evidence>
<feature type="binding site" evidence="10">
    <location>
        <position position="36"/>
    </location>
    <ligand>
        <name>Mg(2+)</name>
        <dbReference type="ChEBI" id="CHEBI:18420"/>
        <label>2</label>
    </ligand>
</feature>
<comment type="catalytic activity">
    <reaction evidence="1 10">
        <text>Endonucleolytic cleavage to 5'-phosphomonoester.</text>
        <dbReference type="EC" id="3.1.26.4"/>
    </reaction>
</comment>
<dbReference type="NCBIfam" id="NF001236">
    <property type="entry name" value="PRK00203.1"/>
    <property type="match status" value="1"/>
</dbReference>
<evidence type="ECO:0000256" key="1">
    <source>
        <dbReference type="ARBA" id="ARBA00000077"/>
    </source>
</evidence>
<comment type="function">
    <text evidence="10">Endonuclease that specifically degrades the RNA of RNA-DNA hybrids.</text>
</comment>
<comment type="subunit">
    <text evidence="3 10">Monomer.</text>
</comment>
<feature type="binding site" evidence="10">
    <location>
        <position position="36"/>
    </location>
    <ligand>
        <name>Mg(2+)</name>
        <dbReference type="ChEBI" id="CHEBI:18420"/>
        <label>1</label>
    </ligand>
</feature>
<evidence type="ECO:0000256" key="9">
    <source>
        <dbReference type="ARBA" id="ARBA00022842"/>
    </source>
</evidence>
<feature type="binding site" evidence="10">
    <location>
        <position position="74"/>
    </location>
    <ligand>
        <name>Mg(2+)</name>
        <dbReference type="ChEBI" id="CHEBI:18420"/>
        <label>1</label>
    </ligand>
</feature>
<evidence type="ECO:0000256" key="3">
    <source>
        <dbReference type="ARBA" id="ARBA00011245"/>
    </source>
</evidence>
<name>A0ABU0L115_9BACL</name>
<dbReference type="PANTHER" id="PTHR10642:SF26">
    <property type="entry name" value="RIBONUCLEASE H1"/>
    <property type="match status" value="1"/>
</dbReference>
<dbReference type="GO" id="GO:0004523">
    <property type="term" value="F:RNA-DNA hybrid ribonuclease activity"/>
    <property type="evidence" value="ECO:0007669"/>
    <property type="project" value="UniProtKB-EC"/>
</dbReference>
<dbReference type="InterPro" id="IPR012337">
    <property type="entry name" value="RNaseH-like_sf"/>
</dbReference>
<dbReference type="InterPro" id="IPR036397">
    <property type="entry name" value="RNaseH_sf"/>
</dbReference>
<protein>
    <recommendedName>
        <fullName evidence="4 10">Ribonuclease H</fullName>
        <shortName evidence="10">RNase H</shortName>
        <ecNumber evidence="4 10">3.1.26.4</ecNumber>
    </recommendedName>
</protein>
<dbReference type="HAMAP" id="MF_00042">
    <property type="entry name" value="RNase_H"/>
    <property type="match status" value="1"/>
</dbReference>
<dbReference type="CDD" id="cd09278">
    <property type="entry name" value="RNase_HI_prokaryote_like"/>
    <property type="match status" value="1"/>
</dbReference>
<dbReference type="Gene3D" id="3.30.420.10">
    <property type="entry name" value="Ribonuclease H-like superfamily/Ribonuclease H"/>
    <property type="match status" value="1"/>
</dbReference>
<comment type="cofactor">
    <cofactor evidence="10">
        <name>Mg(2+)</name>
        <dbReference type="ChEBI" id="CHEBI:18420"/>
    </cofactor>
    <text evidence="10">Binds 1 Mg(2+) ion per subunit. May bind a second metal ion at a regulatory site, or after substrate binding.</text>
</comment>
<evidence type="ECO:0000256" key="6">
    <source>
        <dbReference type="ARBA" id="ARBA00022723"/>
    </source>
</evidence>
<feature type="binding site" evidence="10">
    <location>
        <position position="96"/>
    </location>
    <ligand>
        <name>Mg(2+)</name>
        <dbReference type="ChEBI" id="CHEBI:18420"/>
        <label>1</label>
    </ligand>
</feature>
<evidence type="ECO:0000259" key="11">
    <source>
        <dbReference type="PROSITE" id="PS50879"/>
    </source>
</evidence>
<evidence type="ECO:0000256" key="2">
    <source>
        <dbReference type="ARBA" id="ARBA00005300"/>
    </source>
</evidence>
<keyword evidence="9 10" id="KW-0460">Magnesium</keyword>
<evidence type="ECO:0000313" key="12">
    <source>
        <dbReference type="EMBL" id="MDQ0495224.1"/>
    </source>
</evidence>